<organism evidence="6 7">
    <name type="scientific">Pleionea litopenaei</name>
    <dbReference type="NCBI Taxonomy" id="3070815"/>
    <lineage>
        <taxon>Bacteria</taxon>
        <taxon>Pseudomonadati</taxon>
        <taxon>Pseudomonadota</taxon>
        <taxon>Gammaproteobacteria</taxon>
        <taxon>Oceanospirillales</taxon>
        <taxon>Pleioneaceae</taxon>
        <taxon>Pleionea</taxon>
    </lineage>
</organism>
<evidence type="ECO:0000313" key="7">
    <source>
        <dbReference type="Proteomes" id="UP001239782"/>
    </source>
</evidence>
<dbReference type="GO" id="GO:0051301">
    <property type="term" value="P:cell division"/>
    <property type="evidence" value="ECO:0007669"/>
    <property type="project" value="UniProtKB-KW"/>
</dbReference>
<feature type="compositionally biased region" description="Basic and acidic residues" evidence="5">
    <location>
        <begin position="207"/>
        <end position="217"/>
    </location>
</feature>
<dbReference type="InterPro" id="IPR036390">
    <property type="entry name" value="WH_DNA-bd_sf"/>
</dbReference>
<keyword evidence="2" id="KW-0132">Cell division</keyword>
<dbReference type="NCBIfam" id="TIGR00281">
    <property type="entry name" value="SMC-Scp complex subunit ScpB"/>
    <property type="match status" value="1"/>
</dbReference>
<dbReference type="RefSeq" id="WP_309202342.1">
    <property type="nucleotide sequence ID" value="NZ_CP133548.1"/>
</dbReference>
<dbReference type="AlphaFoldDB" id="A0AA51X6E2"/>
<keyword evidence="4" id="KW-0131">Cell cycle</keyword>
<proteinExistence type="predicted"/>
<feature type="compositionally biased region" description="Basic and acidic residues" evidence="5">
    <location>
        <begin position="253"/>
        <end position="274"/>
    </location>
</feature>
<feature type="region of interest" description="Disordered" evidence="5">
    <location>
        <begin position="189"/>
        <end position="320"/>
    </location>
</feature>
<evidence type="ECO:0000256" key="1">
    <source>
        <dbReference type="ARBA" id="ARBA00022490"/>
    </source>
</evidence>
<evidence type="ECO:0000256" key="5">
    <source>
        <dbReference type="SAM" id="MobiDB-lite"/>
    </source>
</evidence>
<dbReference type="KEGG" id="plei:Q9312_18515"/>
<evidence type="ECO:0000313" key="6">
    <source>
        <dbReference type="EMBL" id="WMS87202.1"/>
    </source>
</evidence>
<feature type="compositionally biased region" description="Polar residues" evidence="5">
    <location>
        <begin position="193"/>
        <end position="203"/>
    </location>
</feature>
<feature type="compositionally biased region" description="Basic and acidic residues" evidence="5">
    <location>
        <begin position="281"/>
        <end position="294"/>
    </location>
</feature>
<dbReference type="GO" id="GO:0051304">
    <property type="term" value="P:chromosome separation"/>
    <property type="evidence" value="ECO:0007669"/>
    <property type="project" value="InterPro"/>
</dbReference>
<accession>A0AA51X6E2</accession>
<dbReference type="Pfam" id="PF04079">
    <property type="entry name" value="SMC_ScpB"/>
    <property type="match status" value="1"/>
</dbReference>
<dbReference type="PANTHER" id="PTHR34298">
    <property type="entry name" value="SEGREGATION AND CONDENSATION PROTEIN B"/>
    <property type="match status" value="1"/>
</dbReference>
<sequence length="371" mass="41649">MSSMTTEKLQNLLEAALMVYGKPMSVDKMMSLFEEDKRPSTAEVREALSAINDACETRGVELKEVASGFRFQAKQDYAEWIARLWEEKAPRYSRALLETLALIAYRQPITRSEIEDVRGVSVSSHIVKTLLEREWIRVVGYRDVPGRPALYATTREFLDYFNLKSLEELPTLAEIRDLDKINAELDLEDKQSLGDSDNVSTTEGENEESHLENDRAESLASDLEGSGEQSEDVVSSEDGHVDDGYADDDSPNEDSHEGQSHEEHIHEDHSHADEAVEASSFDEKVSEQGSKDISESSLESDSESELDWQRAVADEQITDEEIIEAAQLAKTSDEAEEVFNDAFEPAEDEPLEDESLEDELSATKTQDGDER</sequence>
<reference evidence="6 7" key="1">
    <citation type="submission" date="2023-08" db="EMBL/GenBank/DDBJ databases">
        <title>Pleionea litopenaei sp. nov., isolated from stomach of juvenile Litopenaeus vannamei.</title>
        <authorList>
            <person name="Rho A.M."/>
            <person name="Hwang C.Y."/>
        </authorList>
    </citation>
    <scope>NUCLEOTIDE SEQUENCE [LARGE SCALE GENOMIC DNA]</scope>
    <source>
        <strain evidence="6 7">HL-JVS1</strain>
    </source>
</reference>
<protein>
    <submittedName>
        <fullName evidence="6">SMC-Scp complex subunit ScpB</fullName>
    </submittedName>
</protein>
<dbReference type="PANTHER" id="PTHR34298:SF2">
    <property type="entry name" value="SEGREGATION AND CONDENSATION PROTEIN B"/>
    <property type="match status" value="1"/>
</dbReference>
<feature type="region of interest" description="Disordered" evidence="5">
    <location>
        <begin position="340"/>
        <end position="371"/>
    </location>
</feature>
<dbReference type="Gene3D" id="1.10.10.10">
    <property type="entry name" value="Winged helix-like DNA-binding domain superfamily/Winged helix DNA-binding domain"/>
    <property type="match status" value="2"/>
</dbReference>
<keyword evidence="1" id="KW-0963">Cytoplasm</keyword>
<feature type="compositionally biased region" description="Acidic residues" evidence="5">
    <location>
        <begin position="340"/>
        <end position="360"/>
    </location>
</feature>
<evidence type="ECO:0000256" key="3">
    <source>
        <dbReference type="ARBA" id="ARBA00022829"/>
    </source>
</evidence>
<evidence type="ECO:0000256" key="4">
    <source>
        <dbReference type="ARBA" id="ARBA00023306"/>
    </source>
</evidence>
<dbReference type="Proteomes" id="UP001239782">
    <property type="component" value="Chromosome"/>
</dbReference>
<name>A0AA51X6E2_9GAMM</name>
<dbReference type="InterPro" id="IPR036388">
    <property type="entry name" value="WH-like_DNA-bd_sf"/>
</dbReference>
<dbReference type="InterPro" id="IPR005234">
    <property type="entry name" value="ScpB_csome_segregation"/>
</dbReference>
<keyword evidence="3" id="KW-0159">Chromosome partition</keyword>
<keyword evidence="7" id="KW-1185">Reference proteome</keyword>
<evidence type="ECO:0000256" key="2">
    <source>
        <dbReference type="ARBA" id="ARBA00022618"/>
    </source>
</evidence>
<dbReference type="EMBL" id="CP133548">
    <property type="protein sequence ID" value="WMS87202.1"/>
    <property type="molecule type" value="Genomic_DNA"/>
</dbReference>
<gene>
    <name evidence="6" type="primary">scpB</name>
    <name evidence="6" type="ORF">Q9312_18515</name>
</gene>
<dbReference type="SUPFAM" id="SSF46785">
    <property type="entry name" value="Winged helix' DNA-binding domain"/>
    <property type="match status" value="2"/>
</dbReference>